<dbReference type="InterPro" id="IPR005271">
    <property type="entry name" value="CmoA"/>
</dbReference>
<keyword evidence="5" id="KW-0489">Methyltransferase</keyword>
<proteinExistence type="inferred from homology"/>
<dbReference type="PIRSF" id="PIRSF006325">
    <property type="entry name" value="MeTrfase_bac"/>
    <property type="match status" value="1"/>
</dbReference>
<evidence type="ECO:0000259" key="4">
    <source>
        <dbReference type="Pfam" id="PF13649"/>
    </source>
</evidence>
<comment type="similarity">
    <text evidence="3">Belongs to the class I-like SAM-binding methyltransferase superfamily. Cx-SAM synthase family.</text>
</comment>
<evidence type="ECO:0000256" key="1">
    <source>
        <dbReference type="ARBA" id="ARBA00022679"/>
    </source>
</evidence>
<dbReference type="EC" id="2.1.3.-" evidence="3"/>
<protein>
    <recommendedName>
        <fullName evidence="3">Carboxy-S-adenosyl-L-methionine synthase</fullName>
        <shortName evidence="3">Cx-SAM synthase</shortName>
        <ecNumber evidence="3">2.1.3.-</ecNumber>
    </recommendedName>
</protein>
<dbReference type="GO" id="GO:0032259">
    <property type="term" value="P:methylation"/>
    <property type="evidence" value="ECO:0007669"/>
    <property type="project" value="UniProtKB-KW"/>
</dbReference>
<feature type="binding site" evidence="3">
    <location>
        <begin position="109"/>
        <end position="110"/>
    </location>
    <ligand>
        <name>S-adenosyl-L-methionine</name>
        <dbReference type="ChEBI" id="CHEBI:59789"/>
    </ligand>
</feature>
<dbReference type="GO" id="GO:0008168">
    <property type="term" value="F:methyltransferase activity"/>
    <property type="evidence" value="ECO:0007669"/>
    <property type="project" value="UniProtKB-KW"/>
</dbReference>
<comment type="catalytic activity">
    <reaction evidence="3">
        <text>prephenate + S-adenosyl-L-methionine = carboxy-S-adenosyl-L-methionine + 3-phenylpyruvate + H2O</text>
        <dbReference type="Rhea" id="RHEA:51692"/>
        <dbReference type="ChEBI" id="CHEBI:15377"/>
        <dbReference type="ChEBI" id="CHEBI:18005"/>
        <dbReference type="ChEBI" id="CHEBI:29934"/>
        <dbReference type="ChEBI" id="CHEBI:59789"/>
        <dbReference type="ChEBI" id="CHEBI:134278"/>
    </reaction>
</comment>
<dbReference type="HAMAP" id="MF_01589">
    <property type="entry name" value="Cx_SAM_synthase"/>
    <property type="match status" value="1"/>
</dbReference>
<dbReference type="SUPFAM" id="SSF53335">
    <property type="entry name" value="S-adenosyl-L-methionine-dependent methyltransferases"/>
    <property type="match status" value="1"/>
</dbReference>
<keyword evidence="2 3" id="KW-0949">S-adenosyl-L-methionine</keyword>
<comment type="caution">
    <text evidence="3">Lacks conserved residue(s) required for the propagation of feature annotation.</text>
</comment>
<comment type="function">
    <text evidence="3">Catalyzes the conversion of S-adenosyl-L-methionine (SAM) to carboxy-S-adenosyl-L-methionine (Cx-SAM).</text>
</comment>
<evidence type="ECO:0000313" key="5">
    <source>
        <dbReference type="EMBL" id="MDO2409552.1"/>
    </source>
</evidence>
<dbReference type="InterPro" id="IPR029063">
    <property type="entry name" value="SAM-dependent_MTases_sf"/>
</dbReference>
<dbReference type="CDD" id="cd02440">
    <property type="entry name" value="AdoMet_MTases"/>
    <property type="match status" value="1"/>
</dbReference>
<name>A0ABT8T774_9BACT</name>
<gene>
    <name evidence="3" type="primary">cmoA</name>
    <name evidence="5" type="ORF">Q2362_05500</name>
</gene>
<feature type="domain" description="Methyltransferase" evidence="4">
    <location>
        <begin position="56"/>
        <end position="148"/>
    </location>
</feature>
<evidence type="ECO:0000256" key="2">
    <source>
        <dbReference type="ARBA" id="ARBA00022691"/>
    </source>
</evidence>
<dbReference type="PANTHER" id="PTHR43861">
    <property type="entry name" value="TRANS-ACONITATE 2-METHYLTRANSFERASE-RELATED"/>
    <property type="match status" value="1"/>
</dbReference>
<dbReference type="RefSeq" id="WP_302244393.1">
    <property type="nucleotide sequence ID" value="NZ_JAULJQ010000006.1"/>
</dbReference>
<dbReference type="Gene3D" id="3.40.50.150">
    <property type="entry name" value="Vaccinia Virus protein VP39"/>
    <property type="match status" value="1"/>
</dbReference>
<evidence type="ECO:0000256" key="3">
    <source>
        <dbReference type="HAMAP-Rule" id="MF_01589"/>
    </source>
</evidence>
<dbReference type="EMBL" id="JAULJQ010000006">
    <property type="protein sequence ID" value="MDO2409552.1"/>
    <property type="molecule type" value="Genomic_DNA"/>
</dbReference>
<dbReference type="InterPro" id="IPR041698">
    <property type="entry name" value="Methyltransf_25"/>
</dbReference>
<dbReference type="Pfam" id="PF13649">
    <property type="entry name" value="Methyltransf_25"/>
    <property type="match status" value="1"/>
</dbReference>
<feature type="binding site" evidence="3">
    <location>
        <position position="35"/>
    </location>
    <ligand>
        <name>S-adenosyl-L-methionine</name>
        <dbReference type="ChEBI" id="CHEBI:59789"/>
    </ligand>
</feature>
<comment type="caution">
    <text evidence="5">The sequence shown here is derived from an EMBL/GenBank/DDBJ whole genome shotgun (WGS) entry which is preliminary data.</text>
</comment>
<keyword evidence="1 3" id="KW-0808">Transferase</keyword>
<reference evidence="5 6" key="1">
    <citation type="submission" date="2023-06" db="EMBL/GenBank/DDBJ databases">
        <title>Campylobacter magnum sp. nov., isolated from cecal contents of domestic pigs (Sus scrofa domesticus).</title>
        <authorList>
            <person name="Papic B."/>
            <person name="Gruntar I."/>
        </authorList>
    </citation>
    <scope>NUCLEOTIDE SEQUENCE [LARGE SCALE GENOMIC DNA]</scope>
    <source>
        <strain evidence="6">34484-21</strain>
    </source>
</reference>
<dbReference type="PANTHER" id="PTHR43861:SF2">
    <property type="entry name" value="CARBOXY-S-ADENOSYL-L-METHIONINE SYNTHASE"/>
    <property type="match status" value="1"/>
</dbReference>
<organism evidence="5 6">
    <name type="scientific">Campylobacter magnus</name>
    <dbReference type="NCBI Taxonomy" id="3026462"/>
    <lineage>
        <taxon>Bacteria</taxon>
        <taxon>Pseudomonadati</taxon>
        <taxon>Campylobacterota</taxon>
        <taxon>Epsilonproteobacteria</taxon>
        <taxon>Campylobacterales</taxon>
        <taxon>Campylobacteraceae</taxon>
        <taxon>Campylobacter</taxon>
    </lineage>
</organism>
<dbReference type="Proteomes" id="UP001171111">
    <property type="component" value="Unassembled WGS sequence"/>
</dbReference>
<feature type="binding site" evidence="3">
    <location>
        <begin position="60"/>
        <end position="62"/>
    </location>
    <ligand>
        <name>S-adenosyl-L-methionine</name>
        <dbReference type="ChEBI" id="CHEBI:59789"/>
    </ligand>
</feature>
<evidence type="ECO:0000313" key="6">
    <source>
        <dbReference type="Proteomes" id="UP001171111"/>
    </source>
</evidence>
<feature type="binding site" evidence="3">
    <location>
        <position position="124"/>
    </location>
    <ligand>
        <name>S-adenosyl-L-methionine</name>
        <dbReference type="ChEBI" id="CHEBI:59789"/>
    </ligand>
</feature>
<sequence length="234" mass="26188">MRDDIFTRWGDEKFSFNESVASVFDDMISRSVPFYKVSSELVCLLLAKTLCQNARVLDLGCSLASTLLELHAKRDDLELVGIDSSAAMIELAGKKAAAHGAKIKLIIGDILTNELGQNDAVILNYTLQFLKPHLRADFLKKIFFSLRENSVLILSEKLECAKPINTAITQIYEEYKEAQGYSKLEIAKKKEALSSVLIPLSAKDNEKLCFEAGFSTFECIFRWGNFATFVAIKK</sequence>
<accession>A0ABT8T774</accession>
<keyword evidence="6" id="KW-1185">Reference proteome</keyword>